<feature type="region of interest" description="Disordered" evidence="6">
    <location>
        <begin position="396"/>
        <end position="415"/>
    </location>
</feature>
<organism evidence="8 9">
    <name type="scientific">Trichogramma kaykai</name>
    <dbReference type="NCBI Taxonomy" id="54128"/>
    <lineage>
        <taxon>Eukaryota</taxon>
        <taxon>Metazoa</taxon>
        <taxon>Ecdysozoa</taxon>
        <taxon>Arthropoda</taxon>
        <taxon>Hexapoda</taxon>
        <taxon>Insecta</taxon>
        <taxon>Pterygota</taxon>
        <taxon>Neoptera</taxon>
        <taxon>Endopterygota</taxon>
        <taxon>Hymenoptera</taxon>
        <taxon>Apocrita</taxon>
        <taxon>Proctotrupomorpha</taxon>
        <taxon>Chalcidoidea</taxon>
        <taxon>Trichogrammatidae</taxon>
        <taxon>Trichogramma</taxon>
    </lineage>
</organism>
<feature type="compositionally biased region" description="Basic and acidic residues" evidence="6">
    <location>
        <begin position="155"/>
        <end position="170"/>
    </location>
</feature>
<feature type="compositionally biased region" description="Polar residues" evidence="6">
    <location>
        <begin position="341"/>
        <end position="354"/>
    </location>
</feature>
<reference evidence="8 9" key="1">
    <citation type="journal article" date="2024" name="bioRxiv">
        <title>A reference genome for Trichogramma kaykai: A tiny desert-dwelling parasitoid wasp with competing sex-ratio distorters.</title>
        <authorList>
            <person name="Culotta J."/>
            <person name="Lindsey A.R."/>
        </authorList>
    </citation>
    <scope>NUCLEOTIDE SEQUENCE [LARGE SCALE GENOMIC DNA]</scope>
    <source>
        <strain evidence="8 9">KSX58</strain>
    </source>
</reference>
<comment type="caution">
    <text evidence="8">The sequence shown here is derived from an EMBL/GenBank/DDBJ whole genome shotgun (WGS) entry which is preliminary data.</text>
</comment>
<dbReference type="SUPFAM" id="SSF90073">
    <property type="entry name" value="GCM domain"/>
    <property type="match status" value="1"/>
</dbReference>
<dbReference type="GO" id="GO:0006355">
    <property type="term" value="P:regulation of DNA-templated transcription"/>
    <property type="evidence" value="ECO:0007669"/>
    <property type="project" value="UniProtKB-ARBA"/>
</dbReference>
<keyword evidence="2" id="KW-0805">Transcription regulation</keyword>
<dbReference type="PANTHER" id="PTHR12414">
    <property type="entry name" value="GLIAL CELLS MISSING RELATED/GLIDE"/>
    <property type="match status" value="1"/>
</dbReference>
<protein>
    <recommendedName>
        <fullName evidence="7">GCM domain-containing protein</fullName>
    </recommendedName>
</protein>
<dbReference type="InterPro" id="IPR036115">
    <property type="entry name" value="GCM_dom_sf"/>
</dbReference>
<feature type="region of interest" description="Disordered" evidence="6">
    <location>
        <begin position="659"/>
        <end position="714"/>
    </location>
</feature>
<dbReference type="Proteomes" id="UP001627154">
    <property type="component" value="Unassembled WGS sequence"/>
</dbReference>
<feature type="domain" description="GCM" evidence="7">
    <location>
        <begin position="15"/>
        <end position="172"/>
    </location>
</feature>
<dbReference type="EMBL" id="JBJJXI010000046">
    <property type="protein sequence ID" value="KAL3401332.1"/>
    <property type="molecule type" value="Genomic_DNA"/>
</dbReference>
<gene>
    <name evidence="8" type="ORF">TKK_005468</name>
</gene>
<keyword evidence="9" id="KW-1185">Reference proteome</keyword>
<keyword evidence="1" id="KW-0217">Developmental protein</keyword>
<name>A0ABD2X7P3_9HYME</name>
<dbReference type="PROSITE" id="PS50807">
    <property type="entry name" value="GCM"/>
    <property type="match status" value="1"/>
</dbReference>
<feature type="region of interest" description="Disordered" evidence="6">
    <location>
        <begin position="316"/>
        <end position="354"/>
    </location>
</feature>
<evidence type="ECO:0000313" key="9">
    <source>
        <dbReference type="Proteomes" id="UP001627154"/>
    </source>
</evidence>
<evidence type="ECO:0000256" key="1">
    <source>
        <dbReference type="ARBA" id="ARBA00022473"/>
    </source>
</evidence>
<dbReference type="InterPro" id="IPR043020">
    <property type="entry name" value="GCM_large"/>
</dbReference>
<sequence>MSATVAGNQQQYPHQEWDINDANIPLIREFDEWCDWTDGHVRKVYAPSCEEAKRHASGWAMRNTNNHNVAILKKSCLGVLVCSLKCTLPGGGKVHMRPAICDKARKKQQGKPCPNRQCMGRLQIHACRGHCGYPVTHFWRHSADHVVFFQAKGVHDHPRPEAKSTSEARRSISTGRRVRSIASSLDIEAATTDKIERLRGTKRRSSEMLEIHQTQVANLGVNENSSFSCSCSPFECVCGAGNAAGNRRLSFSSYQVPQHYNHHSDLHYGQPAEHQQAPNHPGHQAHYQLSQLAQLPANEAPNYWPNQEASTIEHSSLGYTHNNNNNNSNSNNNNNNNNNNIALNANGQESSSGYQTATGYATSGYNDDLFAPEEIFQLDQPIRADFGMVVAANNSGNSNNGSVGNPTTSRTTPPTLLDLGSGTIKYEAPEFVAQTWNQLLSEDSSSSQVSVNQQQHDNNDSKSQTFGAAAAYATPSANASFWNNRAPQQQENYPSSGAVAVYEPKSKTQLVSSHSPVAEVAAYSAYDDYQQQMVKSYGTSPTSQSPDQSPIQHHRQYRILQERLTYGVQQTPTTTTSLLTIQSQASPAESAYYYQSNTGNDRCHYSCDDAAARLQQQQQQQHHQVNVNNNMTSYTGDGQSTVDFAPYVDYTLVGMLCSPEDEESSQQQNQHQHQLQQQQQLHHQHHQPQQQPQHHHQGFPRNCHAPMDNYVAHH</sequence>
<accession>A0ABD2X7P3</accession>
<dbReference type="PANTHER" id="PTHR12414:SF8">
    <property type="entry name" value="TRANSCRIPTION FACTOR GLIAL CELLS MISSING-RELATED"/>
    <property type="match status" value="1"/>
</dbReference>
<dbReference type="AlphaFoldDB" id="A0ABD2X7P3"/>
<evidence type="ECO:0000256" key="2">
    <source>
        <dbReference type="ARBA" id="ARBA00023015"/>
    </source>
</evidence>
<keyword evidence="5" id="KW-0539">Nucleus</keyword>
<evidence type="ECO:0000313" key="8">
    <source>
        <dbReference type="EMBL" id="KAL3401332.1"/>
    </source>
</evidence>
<feature type="compositionally biased region" description="Low complexity" evidence="6">
    <location>
        <begin position="666"/>
        <end position="692"/>
    </location>
</feature>
<evidence type="ECO:0000259" key="7">
    <source>
        <dbReference type="PROSITE" id="PS50807"/>
    </source>
</evidence>
<feature type="region of interest" description="Disordered" evidence="6">
    <location>
        <begin position="155"/>
        <end position="177"/>
    </location>
</feature>
<dbReference type="Pfam" id="PF03615">
    <property type="entry name" value="GCM"/>
    <property type="match status" value="1"/>
</dbReference>
<dbReference type="InterPro" id="IPR003902">
    <property type="entry name" value="Tscrpt_reg_GCM"/>
</dbReference>
<evidence type="ECO:0000256" key="3">
    <source>
        <dbReference type="ARBA" id="ARBA00023125"/>
    </source>
</evidence>
<dbReference type="Gene3D" id="3.30.70.3530">
    <property type="entry name" value="GCM motif"/>
    <property type="match status" value="1"/>
</dbReference>
<evidence type="ECO:0000256" key="6">
    <source>
        <dbReference type="SAM" id="MobiDB-lite"/>
    </source>
</evidence>
<keyword evidence="3" id="KW-0238">DNA-binding</keyword>
<keyword evidence="4" id="KW-0804">Transcription</keyword>
<dbReference type="InterPro" id="IPR043021">
    <property type="entry name" value="GCM_small"/>
</dbReference>
<evidence type="ECO:0000256" key="5">
    <source>
        <dbReference type="ARBA" id="ARBA00023242"/>
    </source>
</evidence>
<dbReference type="GO" id="GO:0003677">
    <property type="term" value="F:DNA binding"/>
    <property type="evidence" value="ECO:0007669"/>
    <property type="project" value="UniProtKB-KW"/>
</dbReference>
<dbReference type="Gene3D" id="2.20.25.670">
    <property type="entry name" value="GCM domain, large subdomain"/>
    <property type="match status" value="1"/>
</dbReference>
<feature type="region of interest" description="Disordered" evidence="6">
    <location>
        <begin position="261"/>
        <end position="284"/>
    </location>
</feature>
<feature type="compositionally biased region" description="Low complexity" evidence="6">
    <location>
        <begin position="322"/>
        <end position="340"/>
    </location>
</feature>
<dbReference type="InterPro" id="IPR039791">
    <property type="entry name" value="GCM"/>
</dbReference>
<proteinExistence type="predicted"/>
<evidence type="ECO:0000256" key="4">
    <source>
        <dbReference type="ARBA" id="ARBA00023163"/>
    </source>
</evidence>